<dbReference type="Proteomes" id="UP000541558">
    <property type="component" value="Unassembled WGS sequence"/>
</dbReference>
<keyword evidence="2" id="KW-1185">Reference proteome</keyword>
<dbReference type="EMBL" id="JAACJK010000219">
    <property type="protein sequence ID" value="KAF5317413.1"/>
    <property type="molecule type" value="Genomic_DNA"/>
</dbReference>
<evidence type="ECO:0000313" key="2">
    <source>
        <dbReference type="Proteomes" id="UP000541558"/>
    </source>
</evidence>
<gene>
    <name evidence="1" type="ORF">D9611_003727</name>
</gene>
<dbReference type="OrthoDB" id="10635183at2759"/>
<dbReference type="AlphaFoldDB" id="A0A8H5EZ66"/>
<proteinExistence type="predicted"/>
<reference evidence="1 2" key="1">
    <citation type="journal article" date="2020" name="ISME J.">
        <title>Uncovering the hidden diversity of litter-decomposition mechanisms in mushroom-forming fungi.</title>
        <authorList>
            <person name="Floudas D."/>
            <person name="Bentzer J."/>
            <person name="Ahren D."/>
            <person name="Johansson T."/>
            <person name="Persson P."/>
            <person name="Tunlid A."/>
        </authorList>
    </citation>
    <scope>NUCLEOTIDE SEQUENCE [LARGE SCALE GENOMIC DNA]</scope>
    <source>
        <strain evidence="1 2">CBS 175.51</strain>
    </source>
</reference>
<evidence type="ECO:0000313" key="1">
    <source>
        <dbReference type="EMBL" id="KAF5317413.1"/>
    </source>
</evidence>
<accession>A0A8H5EZ66</accession>
<comment type="caution">
    <text evidence="1">The sequence shown here is derived from an EMBL/GenBank/DDBJ whole genome shotgun (WGS) entry which is preliminary data.</text>
</comment>
<name>A0A8H5EZ66_9AGAR</name>
<protein>
    <submittedName>
        <fullName evidence="1">Uncharacterized protein</fullName>
    </submittedName>
</protein>
<organism evidence="1 2">
    <name type="scientific">Ephemerocybe angulata</name>
    <dbReference type="NCBI Taxonomy" id="980116"/>
    <lineage>
        <taxon>Eukaryota</taxon>
        <taxon>Fungi</taxon>
        <taxon>Dikarya</taxon>
        <taxon>Basidiomycota</taxon>
        <taxon>Agaricomycotina</taxon>
        <taxon>Agaricomycetes</taxon>
        <taxon>Agaricomycetidae</taxon>
        <taxon>Agaricales</taxon>
        <taxon>Agaricineae</taxon>
        <taxon>Psathyrellaceae</taxon>
        <taxon>Ephemerocybe</taxon>
    </lineage>
</organism>
<sequence>MSLQIEIGPALLLCAALLLYSRIKSLHATITALTTEILKKDRDIIILKAQLQERDENMAGIIKQWEASEGHMLSMMKEEVDGKMVTIESKEDTIRALQDKLAAQQELGIRTSFEWQAKVAIKDEEIDRLLLDTKEKLTDAEREGARKLSDCHTKLITKDEEIKKLSYDERILREKLSECIGRLQGAPTDTIRYKIKASWDNLGYSFSNMKPKAWRVSADSERLPILPRL</sequence>